<accession>A0A382C0W4</accession>
<gene>
    <name evidence="1" type="ORF">METZ01_LOCUS172570</name>
</gene>
<proteinExistence type="predicted"/>
<sequence>MLAEKNRLKRGVPLYEYVVVQTISPAFGGFIAELIEANGYPTGVGVSVPITVIVAVIDP</sequence>
<evidence type="ECO:0000313" key="1">
    <source>
        <dbReference type="EMBL" id="SVB19716.1"/>
    </source>
</evidence>
<dbReference type="AlphaFoldDB" id="A0A382C0W4"/>
<organism evidence="1">
    <name type="scientific">marine metagenome</name>
    <dbReference type="NCBI Taxonomy" id="408172"/>
    <lineage>
        <taxon>unclassified sequences</taxon>
        <taxon>metagenomes</taxon>
        <taxon>ecological metagenomes</taxon>
    </lineage>
</organism>
<dbReference type="EMBL" id="UINC01032293">
    <property type="protein sequence ID" value="SVB19716.1"/>
    <property type="molecule type" value="Genomic_DNA"/>
</dbReference>
<protein>
    <submittedName>
        <fullName evidence="1">Uncharacterized protein</fullName>
    </submittedName>
</protein>
<reference evidence="1" key="1">
    <citation type="submission" date="2018-05" db="EMBL/GenBank/DDBJ databases">
        <authorList>
            <person name="Lanie J.A."/>
            <person name="Ng W.-L."/>
            <person name="Kazmierczak K.M."/>
            <person name="Andrzejewski T.M."/>
            <person name="Davidsen T.M."/>
            <person name="Wayne K.J."/>
            <person name="Tettelin H."/>
            <person name="Glass J.I."/>
            <person name="Rusch D."/>
            <person name="Podicherti R."/>
            <person name="Tsui H.-C.T."/>
            <person name="Winkler M.E."/>
        </authorList>
    </citation>
    <scope>NUCLEOTIDE SEQUENCE</scope>
</reference>
<name>A0A382C0W4_9ZZZZ</name>